<proteinExistence type="inferred from homology"/>
<sequence>VILSGLLGLTTCKRPMTILANLFVLLSVVCVLLNLAAFILGCQGIQFVSSVPRCDLVDMGENKICFCCKEFRLTKCTEETALKLYHVKSCSAAHLHLKKVLFALCVLSGVTTTVCLVAAALRYIQIFATGRPCIDESQIEDQDHILDPDGFVPPVPPPSCFATFYSCTPQTSRRMLGSEVIPLPHIYEARIKGIEVFCPLDPPPPYEAVWSQNSSEQEGALQISVMEVVDSGEVSDRQASQDGYVPACTMFTPQEYREVCLSPSNASLMAAEGAHRERAFNPLQKRSKSDPVLHCWFLQGAVLSCEAATQTGVKAQLCIVTLRKSLKARALRGRPQSLIDYKCYADTKQLVAWILEQSFCSMSPDIHELVENIKSVLKSDEKHMAEAITSATFLEQVMTPAQQAMPLSARVLPFRQHPGLLHVEGCGDLSTFTTGGDQLAERRIQRAEHDQPHSLIGVVRETVL</sequence>
<organism evidence="7 8">
    <name type="scientific">Fregata magnificens</name>
    <name type="common">Magnificent frigatebird</name>
    <dbReference type="NCBI Taxonomy" id="37042"/>
    <lineage>
        <taxon>Eukaryota</taxon>
        <taxon>Metazoa</taxon>
        <taxon>Chordata</taxon>
        <taxon>Craniata</taxon>
        <taxon>Vertebrata</taxon>
        <taxon>Euteleostomi</taxon>
        <taxon>Archelosauria</taxon>
        <taxon>Archosauria</taxon>
        <taxon>Dinosauria</taxon>
        <taxon>Saurischia</taxon>
        <taxon>Theropoda</taxon>
        <taxon>Coelurosauria</taxon>
        <taxon>Aves</taxon>
        <taxon>Neognathae</taxon>
        <taxon>Neoaves</taxon>
        <taxon>Aequornithes</taxon>
        <taxon>Suliformes</taxon>
        <taxon>Fregatidae</taxon>
        <taxon>Fregata</taxon>
    </lineage>
</organism>
<dbReference type="EMBL" id="WAAD01035888">
    <property type="protein sequence ID" value="NWH53595.1"/>
    <property type="molecule type" value="Genomic_DNA"/>
</dbReference>
<keyword evidence="8" id="KW-1185">Reference proteome</keyword>
<keyword evidence="3 6" id="KW-1133">Transmembrane helix</keyword>
<reference evidence="7" key="1">
    <citation type="submission" date="2019-09" db="EMBL/GenBank/DDBJ databases">
        <title>Bird 10,000 Genomes (B10K) Project - Family phase.</title>
        <authorList>
            <person name="Zhang G."/>
        </authorList>
    </citation>
    <scope>NUCLEOTIDE SEQUENCE</scope>
    <source>
        <strain evidence="7">B10K-DU-002-48</strain>
        <tissue evidence="7">Muscle</tissue>
    </source>
</reference>
<dbReference type="InterPro" id="IPR030431">
    <property type="entry name" value="ENTREP1-3"/>
</dbReference>
<dbReference type="PANTHER" id="PTHR17615">
    <property type="entry name" value="PROTEIN FAM189A"/>
    <property type="match status" value="1"/>
</dbReference>
<accession>A0A850W8E5</accession>
<dbReference type="OrthoDB" id="9945596at2759"/>
<evidence type="ECO:0000313" key="8">
    <source>
        <dbReference type="Proteomes" id="UP000632118"/>
    </source>
</evidence>
<dbReference type="GO" id="GO:0016020">
    <property type="term" value="C:membrane"/>
    <property type="evidence" value="ECO:0007669"/>
    <property type="project" value="UniProtKB-SubCell"/>
</dbReference>
<evidence type="ECO:0000256" key="5">
    <source>
        <dbReference type="ARBA" id="ARBA00034309"/>
    </source>
</evidence>
<dbReference type="PANTHER" id="PTHR17615:SF8">
    <property type="entry name" value="ENDOSOMAL TRANSMEMBRANE EPSIN INTERACTOR 1"/>
    <property type="match status" value="1"/>
</dbReference>
<comment type="similarity">
    <text evidence="5">Belongs to the ENTREP family.</text>
</comment>
<keyword evidence="4 6" id="KW-0472">Membrane</keyword>
<evidence type="ECO:0000256" key="2">
    <source>
        <dbReference type="ARBA" id="ARBA00022692"/>
    </source>
</evidence>
<gene>
    <name evidence="7" type="primary">Fam189a2</name>
    <name evidence="7" type="ORF">FREMAG_R08256</name>
</gene>
<feature type="non-terminal residue" evidence="7">
    <location>
        <position position="464"/>
    </location>
</feature>
<comment type="caution">
    <text evidence="7">The sequence shown here is derived from an EMBL/GenBank/DDBJ whole genome shotgun (WGS) entry which is preliminary data.</text>
</comment>
<comment type="subcellular location">
    <subcellularLocation>
        <location evidence="1">Membrane</location>
    </subcellularLocation>
</comment>
<dbReference type="Proteomes" id="UP000632118">
    <property type="component" value="Unassembled WGS sequence"/>
</dbReference>
<evidence type="ECO:0000256" key="4">
    <source>
        <dbReference type="ARBA" id="ARBA00023136"/>
    </source>
</evidence>
<feature type="non-terminal residue" evidence="7">
    <location>
        <position position="1"/>
    </location>
</feature>
<evidence type="ECO:0000256" key="3">
    <source>
        <dbReference type="ARBA" id="ARBA00022989"/>
    </source>
</evidence>
<feature type="transmembrane region" description="Helical" evidence="6">
    <location>
        <begin position="18"/>
        <end position="40"/>
    </location>
</feature>
<evidence type="ECO:0000313" key="7">
    <source>
        <dbReference type="EMBL" id="NWH53595.1"/>
    </source>
</evidence>
<name>A0A850W8E5_FREMA</name>
<protein>
    <submittedName>
        <fullName evidence="7">F1892 protein</fullName>
    </submittedName>
</protein>
<evidence type="ECO:0000256" key="6">
    <source>
        <dbReference type="SAM" id="Phobius"/>
    </source>
</evidence>
<dbReference type="AlphaFoldDB" id="A0A850W8E5"/>
<evidence type="ECO:0000256" key="1">
    <source>
        <dbReference type="ARBA" id="ARBA00004370"/>
    </source>
</evidence>
<keyword evidence="2 6" id="KW-0812">Transmembrane</keyword>
<feature type="transmembrane region" description="Helical" evidence="6">
    <location>
        <begin position="101"/>
        <end position="124"/>
    </location>
</feature>